<dbReference type="AlphaFoldDB" id="T1CFM9"/>
<accession>T1CFM9</accession>
<evidence type="ECO:0000313" key="3">
    <source>
        <dbReference type="EMBL" id="EQD80498.1"/>
    </source>
</evidence>
<dbReference type="Pfam" id="PF14384">
    <property type="entry name" value="BrnA_antitoxin"/>
    <property type="match status" value="1"/>
</dbReference>
<name>T1CFM9_9ZZZZ</name>
<reference evidence="3" key="2">
    <citation type="journal article" date="2014" name="ISME J.">
        <title>Microbial stratification in low pH oxic and suboxic macroscopic growths along an acid mine drainage.</title>
        <authorList>
            <person name="Mendez-Garcia C."/>
            <person name="Mesa V."/>
            <person name="Sprenger R.R."/>
            <person name="Richter M."/>
            <person name="Diez M.S."/>
            <person name="Solano J."/>
            <person name="Bargiela R."/>
            <person name="Golyshina O.V."/>
            <person name="Manteca A."/>
            <person name="Ramos J.L."/>
            <person name="Gallego J.R."/>
            <person name="Llorente I."/>
            <person name="Martins Dos Santos V.A."/>
            <person name="Jensen O.N."/>
            <person name="Pelaez A.I."/>
            <person name="Sanchez J."/>
            <person name="Ferrer M."/>
        </authorList>
    </citation>
    <scope>NUCLEOTIDE SEQUENCE</scope>
</reference>
<reference evidence="3" key="1">
    <citation type="submission" date="2013-08" db="EMBL/GenBank/DDBJ databases">
        <authorList>
            <person name="Mendez C."/>
            <person name="Richter M."/>
            <person name="Ferrer M."/>
            <person name="Sanchez J."/>
        </authorList>
    </citation>
    <scope>NUCLEOTIDE SEQUENCE</scope>
</reference>
<evidence type="ECO:0000313" key="1">
    <source>
        <dbReference type="EMBL" id="EQD29053.1"/>
    </source>
</evidence>
<dbReference type="EMBL" id="AUZZ01001698">
    <property type="protein sequence ID" value="EQD63158.1"/>
    <property type="molecule type" value="Genomic_DNA"/>
</dbReference>
<dbReference type="InterPro" id="IPR025528">
    <property type="entry name" value="BrnA_antitoxin"/>
</dbReference>
<evidence type="ECO:0000313" key="2">
    <source>
        <dbReference type="EMBL" id="EQD63158.1"/>
    </source>
</evidence>
<dbReference type="EMBL" id="AUZX01000630">
    <property type="protein sequence ID" value="EQD80498.1"/>
    <property type="molecule type" value="Genomic_DNA"/>
</dbReference>
<organism evidence="3">
    <name type="scientific">mine drainage metagenome</name>
    <dbReference type="NCBI Taxonomy" id="410659"/>
    <lineage>
        <taxon>unclassified sequences</taxon>
        <taxon>metagenomes</taxon>
        <taxon>ecological metagenomes</taxon>
    </lineage>
</organism>
<proteinExistence type="predicted"/>
<gene>
    <name evidence="3" type="ORF">B1A_00830</name>
    <name evidence="1" type="ORF">B1B_18786</name>
    <name evidence="2" type="ORF">B2A_02498</name>
</gene>
<protein>
    <recommendedName>
        <fullName evidence="4">CopG family transcriptional regulator</fullName>
    </recommendedName>
</protein>
<comment type="caution">
    <text evidence="3">The sequence shown here is derived from an EMBL/GenBank/DDBJ whole genome shotgun (WGS) entry which is preliminary data.</text>
</comment>
<dbReference type="EMBL" id="AUZY01012596">
    <property type="protein sequence ID" value="EQD29053.1"/>
    <property type="molecule type" value="Genomic_DNA"/>
</dbReference>
<evidence type="ECO:0008006" key="4">
    <source>
        <dbReference type="Google" id="ProtNLM"/>
    </source>
</evidence>
<sequence length="80" mass="8954">MRDDYDFSKGKRGAVIPSPGKTRITIMLDDDVIEAFRARAEASGSGYQTEINRVLREYLAGGPITLDALRRIIREELRAA</sequence>